<proteinExistence type="predicted"/>
<evidence type="ECO:0000313" key="4">
    <source>
        <dbReference type="RefSeq" id="XP_058983452.1"/>
    </source>
</evidence>
<name>A0ABM3VCE6_MUSDO</name>
<keyword evidence="1" id="KW-0732">Signal</keyword>
<feature type="signal peptide" evidence="1">
    <location>
        <begin position="1"/>
        <end position="26"/>
    </location>
</feature>
<dbReference type="GeneID" id="131804499"/>
<sequence length="117" mass="12622">MSKFLFVFNLVVLCLLLSTRHTLVSAAPKPQNAAVEADDLETGAAAAVEKDDLEGSSSYGFGYYSSPYLYGGHYGGHYGGYGGYGIGYPYGIGGYYGLGYPYYGGYYGYHGLHGHYF</sequence>
<organism evidence="2 4">
    <name type="scientific">Musca domestica</name>
    <name type="common">House fly</name>
    <dbReference type="NCBI Taxonomy" id="7370"/>
    <lineage>
        <taxon>Eukaryota</taxon>
        <taxon>Metazoa</taxon>
        <taxon>Ecdysozoa</taxon>
        <taxon>Arthropoda</taxon>
        <taxon>Hexapoda</taxon>
        <taxon>Insecta</taxon>
        <taxon>Pterygota</taxon>
        <taxon>Neoptera</taxon>
        <taxon>Endopterygota</taxon>
        <taxon>Diptera</taxon>
        <taxon>Brachycera</taxon>
        <taxon>Muscomorpha</taxon>
        <taxon>Muscoidea</taxon>
        <taxon>Muscidae</taxon>
        <taxon>Musca</taxon>
    </lineage>
</organism>
<gene>
    <name evidence="3 4" type="primary">LOC131804499</name>
</gene>
<evidence type="ECO:0000313" key="2">
    <source>
        <dbReference type="Proteomes" id="UP001652621"/>
    </source>
</evidence>
<evidence type="ECO:0000313" key="3">
    <source>
        <dbReference type="RefSeq" id="XP_058983451.1"/>
    </source>
</evidence>
<dbReference type="Proteomes" id="UP001652621">
    <property type="component" value="Unplaced"/>
</dbReference>
<evidence type="ECO:0000256" key="1">
    <source>
        <dbReference type="SAM" id="SignalP"/>
    </source>
</evidence>
<accession>A0ABM3VCE6</accession>
<protein>
    <submittedName>
        <fullName evidence="3 4">Protein suex-1-like</fullName>
    </submittedName>
</protein>
<reference evidence="3 4" key="1">
    <citation type="submission" date="2025-05" db="UniProtKB">
        <authorList>
            <consortium name="RefSeq"/>
        </authorList>
    </citation>
    <scope>IDENTIFICATION</scope>
    <source>
        <strain evidence="3 4">Aabys</strain>
        <tissue evidence="3 4">Whole body</tissue>
    </source>
</reference>
<dbReference type="RefSeq" id="XP_058983451.1">
    <property type="nucleotide sequence ID" value="XM_059127468.1"/>
</dbReference>
<dbReference type="RefSeq" id="XP_058983452.1">
    <property type="nucleotide sequence ID" value="XM_059127469.1"/>
</dbReference>
<feature type="chain" id="PRO_5045025411" evidence="1">
    <location>
        <begin position="27"/>
        <end position="117"/>
    </location>
</feature>
<keyword evidence="2" id="KW-1185">Reference proteome</keyword>